<dbReference type="AlphaFoldDB" id="A0A430K4C4"/>
<evidence type="ECO:0000256" key="1">
    <source>
        <dbReference type="SAM" id="SignalP"/>
    </source>
</evidence>
<feature type="chain" id="PRO_5019236139" description="Peptidase M60 domain-containing protein" evidence="1">
    <location>
        <begin position="22"/>
        <end position="407"/>
    </location>
</feature>
<feature type="signal peptide" evidence="1">
    <location>
        <begin position="1"/>
        <end position="21"/>
    </location>
</feature>
<protein>
    <recommendedName>
        <fullName evidence="2">Peptidase M60 domain-containing protein</fullName>
    </recommendedName>
</protein>
<keyword evidence="4" id="KW-1185">Reference proteome</keyword>
<dbReference type="EMBL" id="RQPJ01000003">
    <property type="protein sequence ID" value="RTE53973.1"/>
    <property type="molecule type" value="Genomic_DNA"/>
</dbReference>
<comment type="caution">
    <text evidence="3">The sequence shown here is derived from an EMBL/GenBank/DDBJ whole genome shotgun (WGS) entry which is preliminary data.</text>
</comment>
<accession>A0A430K4C4</accession>
<evidence type="ECO:0000313" key="4">
    <source>
        <dbReference type="Proteomes" id="UP000267585"/>
    </source>
</evidence>
<gene>
    <name evidence="3" type="ORF">EHW67_08550</name>
</gene>
<dbReference type="InterPro" id="IPR031161">
    <property type="entry name" value="Peptidase_M60_dom"/>
</dbReference>
<sequence>MSIKKHIAILVSTLACTTATAQIEIETTLGQPEGWMPNGWGSYTIRATNTGEQDVTLKGWTFQWKGEEEKVNALDRVLAPNEEWKKFEIGHLSQKTIADFGKKNPKKTGYIIANVNGKIKKFPLKLEIPAAYLPEESKVVSKGKVALSLMKSRYNNFKTIERAMTWLNQSYIAMEELVGGVPYDGQTIVFKESVENPYFAYAGQEIILNTKFVGNAIEEFEEGIFPFGWIHEMGHDFDNVIGEWYNFNGPFTEFQANFKLCYIIETMPDQSFRIPQTIVVKDYPFQEQGRKLKGKEFSQRSFLFFGDKYLSDPSRTWESMSSDEMHSLFQRIQYMYGWEVYKGFYRTFRELNAKGFTPPESTEDKINLIALILSKEAQVNLIPLFQTWRFPVSQERIQELENKYQIN</sequence>
<name>A0A430K4C4_9FLAO</name>
<dbReference type="OrthoDB" id="606623at2"/>
<dbReference type="Gene3D" id="1.10.390.30">
    <property type="entry name" value="Peptidase M60, enhancin-like domain 3"/>
    <property type="match status" value="1"/>
</dbReference>
<keyword evidence="1" id="KW-0732">Signal</keyword>
<dbReference type="Pfam" id="PF13402">
    <property type="entry name" value="Peptidase_M60"/>
    <property type="match status" value="1"/>
</dbReference>
<reference evidence="3 4" key="1">
    <citation type="submission" date="2018-11" db="EMBL/GenBank/DDBJ databases">
        <title>Arenibacter aquaticus sp.nov., a marine bacterium isolated from surface seawater in the South China Sea.</title>
        <authorList>
            <person name="Guo J."/>
            <person name="Sun J."/>
        </authorList>
    </citation>
    <scope>NUCLEOTIDE SEQUENCE [LARGE SCALE GENOMIC DNA]</scope>
    <source>
        <strain evidence="3 4">GUO666</strain>
    </source>
</reference>
<evidence type="ECO:0000313" key="3">
    <source>
        <dbReference type="EMBL" id="RTE53973.1"/>
    </source>
</evidence>
<dbReference type="InterPro" id="IPR042279">
    <property type="entry name" value="Pep_M60_3"/>
</dbReference>
<dbReference type="PROSITE" id="PS51257">
    <property type="entry name" value="PROKAR_LIPOPROTEIN"/>
    <property type="match status" value="1"/>
</dbReference>
<dbReference type="Proteomes" id="UP000267585">
    <property type="component" value="Unassembled WGS sequence"/>
</dbReference>
<organism evidence="3 4">
    <name type="scientific">Arenibacter aquaticus</name>
    <dbReference type="NCBI Taxonomy" id="2489054"/>
    <lineage>
        <taxon>Bacteria</taxon>
        <taxon>Pseudomonadati</taxon>
        <taxon>Bacteroidota</taxon>
        <taxon>Flavobacteriia</taxon>
        <taxon>Flavobacteriales</taxon>
        <taxon>Flavobacteriaceae</taxon>
        <taxon>Arenibacter</taxon>
    </lineage>
</organism>
<feature type="domain" description="Peptidase M60" evidence="2">
    <location>
        <begin position="180"/>
        <end position="389"/>
    </location>
</feature>
<proteinExistence type="predicted"/>
<evidence type="ECO:0000259" key="2">
    <source>
        <dbReference type="Pfam" id="PF13402"/>
    </source>
</evidence>
<dbReference type="RefSeq" id="WP_126161961.1">
    <property type="nucleotide sequence ID" value="NZ_RQPJ01000003.1"/>
</dbReference>